<evidence type="ECO:0000256" key="3">
    <source>
        <dbReference type="SAM" id="Coils"/>
    </source>
</evidence>
<feature type="coiled-coil region" evidence="3">
    <location>
        <begin position="168"/>
        <end position="195"/>
    </location>
</feature>
<keyword evidence="4" id="KW-0812">Transmembrane</keyword>
<name>A0ABV8WST8_9BACI</name>
<evidence type="ECO:0000313" key="5">
    <source>
        <dbReference type="EMBL" id="MFC4402942.1"/>
    </source>
</evidence>
<comment type="subcellular location">
    <subcellularLocation>
        <location evidence="1">Cell envelope</location>
    </subcellularLocation>
</comment>
<evidence type="ECO:0000313" key="6">
    <source>
        <dbReference type="Proteomes" id="UP001595882"/>
    </source>
</evidence>
<keyword evidence="6" id="KW-1185">Reference proteome</keyword>
<evidence type="ECO:0000256" key="1">
    <source>
        <dbReference type="ARBA" id="ARBA00004196"/>
    </source>
</evidence>
<protein>
    <submittedName>
        <fullName evidence="5">Efflux RND transporter periplasmic adaptor subunit</fullName>
    </submittedName>
</protein>
<sequence>MEKKKVIITGILLFILINITLLVLDEDGKIDRVSHVKEWTQTTTMDMREQLEKDGIVSAEENKLYFDKSIGSFQEFVIEQGDRINEGDPLYTYTVNDYNTTWDMINNNIVKINEEIMALENIIQQMQSYSIPSSRNTSSRFSVNDDEYELDLPANEGIDSQLQKQQFILEKEKELAQKEAELTSLQNQLDELQDTGDTITVTSPYDGVVSQLLYTLEDPFITIINDDLYVKSELSEEERTLVTEGMEADIISEETPDIWSGSVSKVHETPQSIELNRKSVYPLEIEFMEEEVEEEVEVEEVEEVEDTTVDLLPGYHVDLAITLKESLNAVVLSEEKVDNHSIWIMNENGILQKQVIEKGIESASLIEIVTGLNEGQIVAYNNFEQFRNNTPFTTPLEIDKITWRTVKPENTNWKEHLVMGLLVR</sequence>
<dbReference type="PANTHER" id="PTHR32347">
    <property type="entry name" value="EFFLUX SYSTEM COMPONENT YKNX-RELATED"/>
    <property type="match status" value="1"/>
</dbReference>
<keyword evidence="4" id="KW-0472">Membrane</keyword>
<evidence type="ECO:0000256" key="2">
    <source>
        <dbReference type="ARBA" id="ARBA00023054"/>
    </source>
</evidence>
<accession>A0ABV8WST8</accession>
<dbReference type="PANTHER" id="PTHR32347:SF14">
    <property type="entry name" value="EFFLUX SYSTEM COMPONENT YKNX-RELATED"/>
    <property type="match status" value="1"/>
</dbReference>
<feature type="transmembrane region" description="Helical" evidence="4">
    <location>
        <begin position="6"/>
        <end position="24"/>
    </location>
</feature>
<dbReference type="InterPro" id="IPR050465">
    <property type="entry name" value="UPF0194_transport"/>
</dbReference>
<organism evidence="5 6">
    <name type="scientific">Gracilibacillus xinjiangensis</name>
    <dbReference type="NCBI Taxonomy" id="1193282"/>
    <lineage>
        <taxon>Bacteria</taxon>
        <taxon>Bacillati</taxon>
        <taxon>Bacillota</taxon>
        <taxon>Bacilli</taxon>
        <taxon>Bacillales</taxon>
        <taxon>Bacillaceae</taxon>
        <taxon>Gracilibacillus</taxon>
    </lineage>
</organism>
<gene>
    <name evidence="5" type="ORF">ACFOY7_07635</name>
</gene>
<keyword evidence="4" id="KW-1133">Transmembrane helix</keyword>
<dbReference type="EMBL" id="JBHSDT010000004">
    <property type="protein sequence ID" value="MFC4402942.1"/>
    <property type="molecule type" value="Genomic_DNA"/>
</dbReference>
<keyword evidence="2 3" id="KW-0175">Coiled coil</keyword>
<dbReference type="RefSeq" id="WP_390251010.1">
    <property type="nucleotide sequence ID" value="NZ_JBHSDT010000004.1"/>
</dbReference>
<reference evidence="6" key="1">
    <citation type="journal article" date="2019" name="Int. J. Syst. Evol. Microbiol.">
        <title>The Global Catalogue of Microorganisms (GCM) 10K type strain sequencing project: providing services to taxonomists for standard genome sequencing and annotation.</title>
        <authorList>
            <consortium name="The Broad Institute Genomics Platform"/>
            <consortium name="The Broad Institute Genome Sequencing Center for Infectious Disease"/>
            <person name="Wu L."/>
            <person name="Ma J."/>
        </authorList>
    </citation>
    <scope>NUCLEOTIDE SEQUENCE [LARGE SCALE GENOMIC DNA]</scope>
    <source>
        <strain evidence="6">CCUG 37865</strain>
    </source>
</reference>
<dbReference type="Gene3D" id="2.40.30.170">
    <property type="match status" value="1"/>
</dbReference>
<proteinExistence type="predicted"/>
<dbReference type="Proteomes" id="UP001595882">
    <property type="component" value="Unassembled WGS sequence"/>
</dbReference>
<evidence type="ECO:0000256" key="4">
    <source>
        <dbReference type="SAM" id="Phobius"/>
    </source>
</evidence>
<comment type="caution">
    <text evidence="5">The sequence shown here is derived from an EMBL/GenBank/DDBJ whole genome shotgun (WGS) entry which is preliminary data.</text>
</comment>